<dbReference type="InterPro" id="IPR021109">
    <property type="entry name" value="Peptidase_aspartic_dom_sf"/>
</dbReference>
<dbReference type="AlphaFoldDB" id="A0A429V997"/>
<evidence type="ECO:0000313" key="2">
    <source>
        <dbReference type="EMBL" id="RST30518.1"/>
    </source>
</evidence>
<dbReference type="RefSeq" id="WP_126718350.1">
    <property type="nucleotide sequence ID" value="NZ_RWJF01000001.1"/>
</dbReference>
<dbReference type="Proteomes" id="UP000274661">
    <property type="component" value="Unassembled WGS sequence"/>
</dbReference>
<dbReference type="GO" id="GO:0006508">
    <property type="term" value="P:proteolysis"/>
    <property type="evidence" value="ECO:0007669"/>
    <property type="project" value="InterPro"/>
</dbReference>
<dbReference type="Pfam" id="PF13975">
    <property type="entry name" value="gag-asp_proteas"/>
    <property type="match status" value="1"/>
</dbReference>
<organism evidence="2 3">
    <name type="scientific">Sphingomonas ginkgonis</name>
    <dbReference type="NCBI Taxonomy" id="2315330"/>
    <lineage>
        <taxon>Bacteria</taxon>
        <taxon>Pseudomonadati</taxon>
        <taxon>Pseudomonadota</taxon>
        <taxon>Alphaproteobacteria</taxon>
        <taxon>Sphingomonadales</taxon>
        <taxon>Sphingomonadaceae</taxon>
        <taxon>Sphingomonas</taxon>
    </lineage>
</organism>
<feature type="chain" id="PRO_5019284790" description="Peptidase A2 domain-containing protein" evidence="1">
    <location>
        <begin position="18"/>
        <end position="330"/>
    </location>
</feature>
<protein>
    <recommendedName>
        <fullName evidence="4">Peptidase A2 domain-containing protein</fullName>
    </recommendedName>
</protein>
<dbReference type="GO" id="GO:0004190">
    <property type="term" value="F:aspartic-type endopeptidase activity"/>
    <property type="evidence" value="ECO:0007669"/>
    <property type="project" value="InterPro"/>
</dbReference>
<proteinExistence type="predicted"/>
<dbReference type="PROSITE" id="PS00141">
    <property type="entry name" value="ASP_PROTEASE"/>
    <property type="match status" value="1"/>
</dbReference>
<dbReference type="Pfam" id="PF13650">
    <property type="entry name" value="Asp_protease_2"/>
    <property type="match status" value="1"/>
</dbReference>
<evidence type="ECO:0008006" key="4">
    <source>
        <dbReference type="Google" id="ProtNLM"/>
    </source>
</evidence>
<comment type="caution">
    <text evidence="2">The sequence shown here is derived from an EMBL/GenBank/DDBJ whole genome shotgun (WGS) entry which is preliminary data.</text>
</comment>
<dbReference type="EMBL" id="RWJF01000001">
    <property type="protein sequence ID" value="RST30518.1"/>
    <property type="molecule type" value="Genomic_DNA"/>
</dbReference>
<dbReference type="OrthoDB" id="107347at2"/>
<name>A0A429V997_9SPHN</name>
<reference evidence="2 3" key="1">
    <citation type="submission" date="2018-12" db="EMBL/GenBank/DDBJ databases">
        <title>Sphingomonas sp. HMF7854 Genome sequencing and assembly.</title>
        <authorList>
            <person name="Cha I."/>
            <person name="Kang H."/>
            <person name="Kim H."/>
            <person name="Kang J."/>
            <person name="Joh K."/>
        </authorList>
    </citation>
    <scope>NUCLEOTIDE SEQUENCE [LARGE SCALE GENOMIC DNA]</scope>
    <source>
        <strain evidence="2 3">HMF7854</strain>
    </source>
</reference>
<dbReference type="SUPFAM" id="SSF50630">
    <property type="entry name" value="Acid proteases"/>
    <property type="match status" value="2"/>
</dbReference>
<accession>A0A429V997</accession>
<feature type="signal peptide" evidence="1">
    <location>
        <begin position="1"/>
        <end position="17"/>
    </location>
</feature>
<evidence type="ECO:0000256" key="1">
    <source>
        <dbReference type="SAM" id="SignalP"/>
    </source>
</evidence>
<dbReference type="InterPro" id="IPR034122">
    <property type="entry name" value="Retropepsin-like_bacterial"/>
</dbReference>
<gene>
    <name evidence="2" type="ORF">HMF7854_06490</name>
</gene>
<dbReference type="Gene3D" id="2.40.70.10">
    <property type="entry name" value="Acid Proteases"/>
    <property type="match status" value="2"/>
</dbReference>
<dbReference type="CDD" id="cd05483">
    <property type="entry name" value="retropepsin_like_bacteria"/>
    <property type="match status" value="1"/>
</dbReference>
<keyword evidence="3" id="KW-1185">Reference proteome</keyword>
<dbReference type="InterPro" id="IPR001969">
    <property type="entry name" value="Aspartic_peptidase_AS"/>
</dbReference>
<evidence type="ECO:0000313" key="3">
    <source>
        <dbReference type="Proteomes" id="UP000274661"/>
    </source>
</evidence>
<keyword evidence="1" id="KW-0732">Signal</keyword>
<sequence length="330" mass="35265">MRLLPALALLLSAAAPAEPPGVTHFDSVAGPQPVDPAAAPVDVKGRSDLFDRMTVPVRIDGRGPYRFAIDTGADRTAISRELAGALRLPAGSAAQLHSVTGQSLVETVTIGQLSLAERPVRIVDAPLLSGVDMGADGLLGVDSLRARSVLFDFRANRLTITPARQRIEVGDDEHVVTVTARERRGRLILTQAVADGVPVAVVIDTGSQVTIANPALRDRLLRRRRLLDLGPVELVSVTGGVLQGSYSMLDMLDLGDFTLQNIQIAITNAHTFKALGLEQRPALLLGMNAMRAFDRMAIDFAARKLRIVLPRSAETPGPMLAMRGTPPIRP</sequence>